<organism evidence="1">
    <name type="scientific">Arundo donax</name>
    <name type="common">Giant reed</name>
    <name type="synonym">Donax arundinaceus</name>
    <dbReference type="NCBI Taxonomy" id="35708"/>
    <lineage>
        <taxon>Eukaryota</taxon>
        <taxon>Viridiplantae</taxon>
        <taxon>Streptophyta</taxon>
        <taxon>Embryophyta</taxon>
        <taxon>Tracheophyta</taxon>
        <taxon>Spermatophyta</taxon>
        <taxon>Magnoliopsida</taxon>
        <taxon>Liliopsida</taxon>
        <taxon>Poales</taxon>
        <taxon>Poaceae</taxon>
        <taxon>PACMAD clade</taxon>
        <taxon>Arundinoideae</taxon>
        <taxon>Arundineae</taxon>
        <taxon>Arundo</taxon>
    </lineage>
</organism>
<protein>
    <submittedName>
        <fullName evidence="1">Uncharacterized protein</fullName>
    </submittedName>
</protein>
<proteinExistence type="predicted"/>
<dbReference type="AlphaFoldDB" id="A0A0A9CKN5"/>
<evidence type="ECO:0000313" key="1">
    <source>
        <dbReference type="EMBL" id="JAD76096.1"/>
    </source>
</evidence>
<sequence>MRCKIYLRYKSLTCRAVVLKVIAESIPVVQARWSVLLHLGRSRLLTMDHMVGPIMVLKTWWVLLLEGQ</sequence>
<dbReference type="EMBL" id="GBRH01221799">
    <property type="protein sequence ID" value="JAD76096.1"/>
    <property type="molecule type" value="Transcribed_RNA"/>
</dbReference>
<accession>A0A0A9CKN5</accession>
<name>A0A0A9CKN5_ARUDO</name>
<reference evidence="1" key="1">
    <citation type="submission" date="2014-09" db="EMBL/GenBank/DDBJ databases">
        <authorList>
            <person name="Magalhaes I.L.F."/>
            <person name="Oliveira U."/>
            <person name="Santos F.R."/>
            <person name="Vidigal T.H.D.A."/>
            <person name="Brescovit A.D."/>
            <person name="Santos A.J."/>
        </authorList>
    </citation>
    <scope>NUCLEOTIDE SEQUENCE</scope>
    <source>
        <tissue evidence="1">Shoot tissue taken approximately 20 cm above the soil surface</tissue>
    </source>
</reference>
<reference evidence="1" key="2">
    <citation type="journal article" date="2015" name="Data Brief">
        <title>Shoot transcriptome of the giant reed, Arundo donax.</title>
        <authorList>
            <person name="Barrero R.A."/>
            <person name="Guerrero F.D."/>
            <person name="Moolhuijzen P."/>
            <person name="Goolsby J.A."/>
            <person name="Tidwell J."/>
            <person name="Bellgard S.E."/>
            <person name="Bellgard M.I."/>
        </authorList>
    </citation>
    <scope>NUCLEOTIDE SEQUENCE</scope>
    <source>
        <tissue evidence="1">Shoot tissue taken approximately 20 cm above the soil surface</tissue>
    </source>
</reference>